<gene>
    <name evidence="4" type="ORF">COO20_21475</name>
</gene>
<sequence>MRLKLSKLLDDDDLWSTRLGRYSDAEEHMMRRLMSSSPLPGWLSTGRDLRVPGYVSTRPKSPTGAETFSFSHRNVVLKTVRHPKAGRLYCQGSGKGDIRVDRSVGYAGRRGCQYVIGGRLPAGFCKVTPVALSTGMRAGAAGAYQGYIERDGAVEMAGNILLSIGSLHDNPAIRQQFWDDVEEREGPGGRVQSRIIADLPYEMEVGPEGRLQIVASFGAIFDRLGLPWHGVVHIPEKQSDIRNYHLHFVYHARPISFWDSFDTPVFAGRKSSQVKSVHWLKNLRATYASIVNKVMLKAGLTRRWDPRTYAEMGIEKLPSIHLGGAAMGLERRGIVTTRGTMAAKREIISAMVRVRQRRVDAGLQLWSRISATRDSVLPRMSDTDRMLAAKGELARSIADFAQMWWRHQDVLERKNLVEQRSVTWLSRVEATRTVRDFEQSAFFIASRLARVSRLLKRQISREEHRLRVKLQLLERAITAGRTTLEYERRRANYMRAKGRLQIARLANEKNRPAERAQKKQLADFRSSVQQATIRVRQEEKRLLDRLDENIAISDPVRVISQYRQFGMKSVPIELQELFFPYEISVIGLKKAERFLKQFEKKSEPSQKKSDEKKLNLNIAEQKFEDSAMALKDDWRRFLADTGIDVRKNPEGIKRKT</sequence>
<evidence type="ECO:0000313" key="5">
    <source>
        <dbReference type="Proteomes" id="UP000233597"/>
    </source>
</evidence>
<evidence type="ECO:0000256" key="2">
    <source>
        <dbReference type="ARBA" id="ARBA00022971"/>
    </source>
</evidence>
<feature type="domain" description="MobA/MobL protein" evidence="3">
    <location>
        <begin position="172"/>
        <end position="332"/>
    </location>
</feature>
<dbReference type="InterPro" id="IPR005053">
    <property type="entry name" value="MobA_MobL"/>
</dbReference>
<dbReference type="EMBL" id="NWTK01000017">
    <property type="protein sequence ID" value="PKR50446.1"/>
    <property type="molecule type" value="Genomic_DNA"/>
</dbReference>
<organism evidence="4 5">
    <name type="scientific">Thalassospira marina</name>
    <dbReference type="NCBI Taxonomy" id="2048283"/>
    <lineage>
        <taxon>Bacteria</taxon>
        <taxon>Pseudomonadati</taxon>
        <taxon>Pseudomonadota</taxon>
        <taxon>Alphaproteobacteria</taxon>
        <taxon>Rhodospirillales</taxon>
        <taxon>Thalassospiraceae</taxon>
        <taxon>Thalassospira</taxon>
    </lineage>
</organism>
<keyword evidence="2" id="KW-0184">Conjugation</keyword>
<proteinExistence type="inferred from homology"/>
<dbReference type="Pfam" id="PF03389">
    <property type="entry name" value="MobA_MobL"/>
    <property type="match status" value="1"/>
</dbReference>
<evidence type="ECO:0000313" key="4">
    <source>
        <dbReference type="EMBL" id="PKR50446.1"/>
    </source>
</evidence>
<accession>A0A2N3KIW9</accession>
<dbReference type="RefSeq" id="WP_101270270.1">
    <property type="nucleotide sequence ID" value="NZ_NWTK01000017.1"/>
</dbReference>
<dbReference type="OrthoDB" id="1826980at2"/>
<name>A0A2N3KIW9_9PROT</name>
<reference evidence="4 5" key="1">
    <citation type="submission" date="2017-09" db="EMBL/GenBank/DDBJ databases">
        <title>Biodiversity and function of Thalassospira species in the particle-attached aromatic-hydrocarbon-degrading consortia from the surface seawater of the South China Sea.</title>
        <authorList>
            <person name="Dong C."/>
            <person name="Liu R."/>
            <person name="Shao Z."/>
        </authorList>
    </citation>
    <scope>NUCLEOTIDE SEQUENCE [LARGE SCALE GENOMIC DNA]</scope>
    <source>
        <strain evidence="4 5">CSC1P2</strain>
    </source>
</reference>
<evidence type="ECO:0000256" key="1">
    <source>
        <dbReference type="ARBA" id="ARBA00010873"/>
    </source>
</evidence>
<comment type="caution">
    <text evidence="4">The sequence shown here is derived from an EMBL/GenBank/DDBJ whole genome shotgun (WGS) entry which is preliminary data.</text>
</comment>
<dbReference type="AlphaFoldDB" id="A0A2N3KIW9"/>
<dbReference type="Gene3D" id="3.30.930.30">
    <property type="match status" value="1"/>
</dbReference>
<evidence type="ECO:0000259" key="3">
    <source>
        <dbReference type="Pfam" id="PF03389"/>
    </source>
</evidence>
<comment type="similarity">
    <text evidence="1">Belongs to the MobA/MobL family.</text>
</comment>
<dbReference type="Proteomes" id="UP000233597">
    <property type="component" value="Unassembled WGS sequence"/>
</dbReference>
<protein>
    <recommendedName>
        <fullName evidence="3">MobA/MobL protein domain-containing protein</fullName>
    </recommendedName>
</protein>